<dbReference type="AlphaFoldDB" id="A0A221P7C2"/>
<dbReference type="InterPro" id="IPR036390">
    <property type="entry name" value="WH_DNA-bd_sf"/>
</dbReference>
<gene>
    <name evidence="5" type="ORF">LK07_32680</name>
</gene>
<evidence type="ECO:0000256" key="3">
    <source>
        <dbReference type="ARBA" id="ARBA00023163"/>
    </source>
</evidence>
<feature type="domain" description="HTH deoR-type" evidence="4">
    <location>
        <begin position="19"/>
        <end position="74"/>
    </location>
</feature>
<dbReference type="KEGG" id="splu:LK06_031480"/>
<evidence type="ECO:0000313" key="6">
    <source>
        <dbReference type="Proteomes" id="UP000031501"/>
    </source>
</evidence>
<dbReference type="PANTHER" id="PTHR30363">
    <property type="entry name" value="HTH-TYPE TRANSCRIPTIONAL REGULATOR SRLR-RELATED"/>
    <property type="match status" value="1"/>
</dbReference>
<dbReference type="STRING" id="1355015.LK06_031480"/>
<dbReference type="Pfam" id="PF00455">
    <property type="entry name" value="DeoRC"/>
    <property type="match status" value="1"/>
</dbReference>
<reference evidence="5 6" key="1">
    <citation type="submission" date="2017-07" db="EMBL/GenBank/DDBJ databases">
        <title>Genome sequence of Streptomyces pluripotens MUSC 137T.</title>
        <authorList>
            <person name="Ser H.-L."/>
            <person name="Lee L.-H."/>
        </authorList>
    </citation>
    <scope>NUCLEOTIDE SEQUENCE [LARGE SCALE GENOMIC DNA]</scope>
    <source>
        <strain evidence="5 6">MUSC 137</strain>
    </source>
</reference>
<dbReference type="InterPro" id="IPR001034">
    <property type="entry name" value="DeoR_HTH"/>
</dbReference>
<dbReference type="PROSITE" id="PS00894">
    <property type="entry name" value="HTH_DEOR_1"/>
    <property type="match status" value="1"/>
</dbReference>
<dbReference type="InterPro" id="IPR014036">
    <property type="entry name" value="DeoR-like_C"/>
</dbReference>
<dbReference type="EMBL" id="CP022433">
    <property type="protein sequence ID" value="ASN27986.1"/>
    <property type="molecule type" value="Genomic_DNA"/>
</dbReference>
<dbReference type="Pfam" id="PF08220">
    <property type="entry name" value="HTH_DeoR"/>
    <property type="match status" value="1"/>
</dbReference>
<dbReference type="SUPFAM" id="SSF46785">
    <property type="entry name" value="Winged helix' DNA-binding domain"/>
    <property type="match status" value="1"/>
</dbReference>
<dbReference type="PROSITE" id="PS51000">
    <property type="entry name" value="HTH_DEOR_2"/>
    <property type="match status" value="1"/>
</dbReference>
<organism evidence="5 6">
    <name type="scientific">Streptomyces pluripotens</name>
    <dbReference type="NCBI Taxonomy" id="1355015"/>
    <lineage>
        <taxon>Bacteria</taxon>
        <taxon>Bacillati</taxon>
        <taxon>Actinomycetota</taxon>
        <taxon>Actinomycetes</taxon>
        <taxon>Kitasatosporales</taxon>
        <taxon>Streptomycetaceae</taxon>
        <taxon>Streptomyces</taxon>
    </lineage>
</organism>
<dbReference type="Gene3D" id="1.10.10.10">
    <property type="entry name" value="Winged helix-like DNA-binding domain superfamily/Winged helix DNA-binding domain"/>
    <property type="match status" value="1"/>
</dbReference>
<evidence type="ECO:0000256" key="2">
    <source>
        <dbReference type="ARBA" id="ARBA00023125"/>
    </source>
</evidence>
<dbReference type="RefSeq" id="WP_052269767.1">
    <property type="nucleotide sequence ID" value="NZ_CP021080.1"/>
</dbReference>
<protein>
    <submittedName>
        <fullName evidence="5">DeoR/GlpR transcriptional regulator</fullName>
    </submittedName>
</protein>
<dbReference type="SMART" id="SM01134">
    <property type="entry name" value="DeoRC"/>
    <property type="match status" value="1"/>
</dbReference>
<dbReference type="Proteomes" id="UP000031501">
    <property type="component" value="Chromosome"/>
</dbReference>
<sequence length="273" mass="29444">MDDKRSVAADDTERPGLGLSERRNVIRREVLRKGFTRIDDLARALQVSVMTVHRDLDALAEEGWLTKVRGGATASPSALLEAGVRERTAALNAEKEAIAAVAAESLHRGQTVFVDESTTALALHPHLAAAAPLTVVTNFFPLVRVLGAAKGIEVITLGGRYFPLQEACLGYQTAQAIRNLRADLLFMSTTAVSAGACYHRSEATIEVKRTFMQCAERSVLLVDHAKFGRRAPYLLAPLDAFDQIVTDSGLDGEEVATLRDAGTDVRIAPVPRG</sequence>
<dbReference type="OrthoDB" id="7688673at2"/>
<name>A0A221P7C2_9ACTN</name>
<evidence type="ECO:0000313" key="5">
    <source>
        <dbReference type="EMBL" id="ASN27986.1"/>
    </source>
</evidence>
<evidence type="ECO:0000256" key="1">
    <source>
        <dbReference type="ARBA" id="ARBA00023015"/>
    </source>
</evidence>
<keyword evidence="1" id="KW-0805">Transcription regulation</keyword>
<dbReference type="PRINTS" id="PR00037">
    <property type="entry name" value="HTHLACR"/>
</dbReference>
<dbReference type="InterPro" id="IPR036388">
    <property type="entry name" value="WH-like_DNA-bd_sf"/>
</dbReference>
<keyword evidence="3" id="KW-0804">Transcription</keyword>
<dbReference type="InterPro" id="IPR018356">
    <property type="entry name" value="Tscrpt_reg_HTH_DeoR_CS"/>
</dbReference>
<dbReference type="InterPro" id="IPR037171">
    <property type="entry name" value="NagB/RpiA_transferase-like"/>
</dbReference>
<dbReference type="InterPro" id="IPR050313">
    <property type="entry name" value="Carb_Metab_HTH_regulators"/>
</dbReference>
<proteinExistence type="predicted"/>
<keyword evidence="6" id="KW-1185">Reference proteome</keyword>
<accession>A0A221P7C2</accession>
<evidence type="ECO:0000259" key="4">
    <source>
        <dbReference type="PROSITE" id="PS51000"/>
    </source>
</evidence>
<keyword evidence="2" id="KW-0238">DNA-binding</keyword>
<dbReference type="SUPFAM" id="SSF100950">
    <property type="entry name" value="NagB/RpiA/CoA transferase-like"/>
    <property type="match status" value="1"/>
</dbReference>
<dbReference type="GO" id="GO:0003677">
    <property type="term" value="F:DNA binding"/>
    <property type="evidence" value="ECO:0007669"/>
    <property type="project" value="UniProtKB-KW"/>
</dbReference>
<dbReference type="PANTHER" id="PTHR30363:SF44">
    <property type="entry name" value="AGA OPERON TRANSCRIPTIONAL REPRESSOR-RELATED"/>
    <property type="match status" value="1"/>
</dbReference>
<dbReference type="GO" id="GO:0003700">
    <property type="term" value="F:DNA-binding transcription factor activity"/>
    <property type="evidence" value="ECO:0007669"/>
    <property type="project" value="InterPro"/>
</dbReference>
<dbReference type="SMART" id="SM00420">
    <property type="entry name" value="HTH_DEOR"/>
    <property type="match status" value="1"/>
</dbReference>